<keyword evidence="4 6" id="KW-0808">Transferase</keyword>
<sequence length="177" mass="18952">MDRKRLAAAIYGTAHLEGSFALRSGKVSSEYFDKYLMESDPVLLGAVAEQLAELVPSGTEVLAGLEMGAIPVATALSLKTGIPAAFVRKTAKEYGTCKLAEGIEIRGKKVCIIEDVVTTGGQILLSAKDLQEAGAEIIGVLCVIEREQQGRDNLENAGFAFRSLYRMEELVEASGVR</sequence>
<dbReference type="RefSeq" id="WP_315604509.1">
    <property type="nucleotide sequence ID" value="NZ_CP130318.1"/>
</dbReference>
<dbReference type="Pfam" id="PF00156">
    <property type="entry name" value="Pribosyltran"/>
    <property type="match status" value="1"/>
</dbReference>
<dbReference type="GO" id="GO:0044205">
    <property type="term" value="P:'de novo' UMP biosynthetic process"/>
    <property type="evidence" value="ECO:0007669"/>
    <property type="project" value="UniProtKB-UniRule"/>
</dbReference>
<dbReference type="KEGG" id="paun:MJA45_24445"/>
<keyword evidence="6" id="KW-0460">Magnesium</keyword>
<evidence type="ECO:0000256" key="3">
    <source>
        <dbReference type="ARBA" id="ARBA00022676"/>
    </source>
</evidence>
<dbReference type="HAMAP" id="MF_01208">
    <property type="entry name" value="PyrE"/>
    <property type="match status" value="1"/>
</dbReference>
<dbReference type="SUPFAM" id="SSF53271">
    <property type="entry name" value="PRTase-like"/>
    <property type="match status" value="1"/>
</dbReference>
<comment type="caution">
    <text evidence="6">Lacks conserved residue(s) required for the propagation of feature annotation.</text>
</comment>
<comment type="pathway">
    <text evidence="1 6">Pyrimidine metabolism; UMP biosynthesis via de novo pathway; UMP from orotate: step 1/2.</text>
</comment>
<dbReference type="GO" id="GO:0019856">
    <property type="term" value="P:pyrimidine nucleobase biosynthetic process"/>
    <property type="evidence" value="ECO:0007669"/>
    <property type="project" value="TreeGrafter"/>
</dbReference>
<name>A0AA96RCN3_9BACL</name>
<evidence type="ECO:0000256" key="5">
    <source>
        <dbReference type="ARBA" id="ARBA00022975"/>
    </source>
</evidence>
<accession>A0AA96RCN3</accession>
<dbReference type="InterPro" id="IPR029057">
    <property type="entry name" value="PRTase-like"/>
</dbReference>
<evidence type="ECO:0000256" key="1">
    <source>
        <dbReference type="ARBA" id="ARBA00004889"/>
    </source>
</evidence>
<feature type="binding site" evidence="6">
    <location>
        <position position="88"/>
    </location>
    <ligand>
        <name>5-phospho-alpha-D-ribose 1-diphosphate</name>
        <dbReference type="ChEBI" id="CHEBI:58017"/>
        <note>ligand shared between dimeric partners</note>
    </ligand>
</feature>
<dbReference type="Proteomes" id="UP001305702">
    <property type="component" value="Chromosome"/>
</dbReference>
<comment type="subunit">
    <text evidence="6">Homodimer.</text>
</comment>
<reference evidence="8 9" key="1">
    <citation type="submission" date="2022-02" db="EMBL/GenBank/DDBJ databases">
        <title>Paenibacillus sp. MBLB1776 Whole Genome Shotgun Sequencing.</title>
        <authorList>
            <person name="Hwang C.Y."/>
            <person name="Cho E.-S."/>
            <person name="Seo M.-J."/>
        </authorList>
    </citation>
    <scope>NUCLEOTIDE SEQUENCE [LARGE SCALE GENOMIC DNA]</scope>
    <source>
        <strain evidence="8 9">MBLB1776</strain>
    </source>
</reference>
<dbReference type="PANTHER" id="PTHR19278:SF9">
    <property type="entry name" value="URIDINE 5'-MONOPHOSPHATE SYNTHASE"/>
    <property type="match status" value="1"/>
</dbReference>
<dbReference type="Gene3D" id="3.40.50.2020">
    <property type="match status" value="1"/>
</dbReference>
<dbReference type="InterPro" id="IPR000836">
    <property type="entry name" value="PRTase_dom"/>
</dbReference>
<feature type="binding site" evidence="6">
    <location>
        <position position="118"/>
    </location>
    <ligand>
        <name>orotate</name>
        <dbReference type="ChEBI" id="CHEBI:30839"/>
    </ligand>
</feature>
<dbReference type="InterPro" id="IPR004467">
    <property type="entry name" value="Or_phspho_trans_dom"/>
</dbReference>
<keyword evidence="3 6" id="KW-0328">Glycosyltransferase</keyword>
<feature type="binding site" description="in other chain" evidence="6">
    <location>
        <position position="89"/>
    </location>
    <ligand>
        <name>5-phospho-alpha-D-ribose 1-diphosphate</name>
        <dbReference type="ChEBI" id="CHEBI:58017"/>
        <note>ligand shared between dimeric partners</note>
    </ligand>
</feature>
<dbReference type="CDD" id="cd06223">
    <property type="entry name" value="PRTases_typeI"/>
    <property type="match status" value="1"/>
</dbReference>
<dbReference type="PANTHER" id="PTHR19278">
    <property type="entry name" value="OROTATE PHOSPHORIBOSYLTRANSFERASE"/>
    <property type="match status" value="1"/>
</dbReference>
<protein>
    <recommendedName>
        <fullName evidence="2 6">Orotate phosphoribosyltransferase</fullName>
        <shortName evidence="6">OPRT</shortName>
        <shortName evidence="6">OPRTase</shortName>
        <ecNumber evidence="2 6">2.4.2.10</ecNumber>
    </recommendedName>
</protein>
<feature type="binding site" evidence="6">
    <location>
        <position position="92"/>
    </location>
    <ligand>
        <name>5-phospho-alpha-D-ribose 1-diphosphate</name>
        <dbReference type="ChEBI" id="CHEBI:58017"/>
        <note>ligand shared between dimeric partners</note>
    </ligand>
</feature>
<organism evidence="8 9">
    <name type="scientific">Paenibacillus aurantius</name>
    <dbReference type="NCBI Taxonomy" id="2918900"/>
    <lineage>
        <taxon>Bacteria</taxon>
        <taxon>Bacillati</taxon>
        <taxon>Bacillota</taxon>
        <taxon>Bacilli</taxon>
        <taxon>Bacillales</taxon>
        <taxon>Paenibacillaceae</taxon>
        <taxon>Paenibacillus</taxon>
    </lineage>
</organism>
<dbReference type="EC" id="2.4.2.10" evidence="2 6"/>
<proteinExistence type="inferred from homology"/>
<feature type="binding site" description="in other chain" evidence="6">
    <location>
        <begin position="114"/>
        <end position="122"/>
    </location>
    <ligand>
        <name>5-phospho-alpha-D-ribose 1-diphosphate</name>
        <dbReference type="ChEBI" id="CHEBI:58017"/>
        <note>ligand shared between dimeric partners</note>
    </ligand>
</feature>
<comment type="function">
    <text evidence="6">Catalyzes the transfer of a ribosyl phosphate group from 5-phosphoribose 1-diphosphate to orotate, leading to the formation of orotidine monophosphate (OMP).</text>
</comment>
<evidence type="ECO:0000256" key="6">
    <source>
        <dbReference type="HAMAP-Rule" id="MF_01208"/>
    </source>
</evidence>
<evidence type="ECO:0000256" key="4">
    <source>
        <dbReference type="ARBA" id="ARBA00022679"/>
    </source>
</evidence>
<gene>
    <name evidence="6 8" type="primary">pyrE</name>
    <name evidence="8" type="ORF">MJA45_24445</name>
</gene>
<feature type="binding site" description="in other chain" evidence="6">
    <location>
        <position position="23"/>
    </location>
    <ligand>
        <name>5-phospho-alpha-D-ribose 1-diphosphate</name>
        <dbReference type="ChEBI" id="CHEBI:58017"/>
        <note>ligand shared between dimeric partners</note>
    </ligand>
</feature>
<dbReference type="GO" id="GO:0000287">
    <property type="term" value="F:magnesium ion binding"/>
    <property type="evidence" value="ECO:0007669"/>
    <property type="project" value="UniProtKB-UniRule"/>
</dbReference>
<feature type="domain" description="Phosphoribosyltransferase" evidence="7">
    <location>
        <begin position="55"/>
        <end position="152"/>
    </location>
</feature>
<comment type="cofactor">
    <cofactor evidence="6">
        <name>Mg(2+)</name>
        <dbReference type="ChEBI" id="CHEBI:18420"/>
    </cofactor>
</comment>
<dbReference type="GO" id="GO:0004588">
    <property type="term" value="F:orotate phosphoribosyltransferase activity"/>
    <property type="evidence" value="ECO:0007669"/>
    <property type="project" value="UniProtKB-UniRule"/>
</dbReference>
<feature type="binding site" evidence="6">
    <location>
        <position position="146"/>
    </location>
    <ligand>
        <name>orotate</name>
        <dbReference type="ChEBI" id="CHEBI:30839"/>
    </ligand>
</feature>
<comment type="catalytic activity">
    <reaction evidence="6">
        <text>orotidine 5'-phosphate + diphosphate = orotate + 5-phospho-alpha-D-ribose 1-diphosphate</text>
        <dbReference type="Rhea" id="RHEA:10380"/>
        <dbReference type="ChEBI" id="CHEBI:30839"/>
        <dbReference type="ChEBI" id="CHEBI:33019"/>
        <dbReference type="ChEBI" id="CHEBI:57538"/>
        <dbReference type="ChEBI" id="CHEBI:58017"/>
        <dbReference type="EC" id="2.4.2.10"/>
    </reaction>
</comment>
<keyword evidence="9" id="KW-1185">Reference proteome</keyword>
<dbReference type="AlphaFoldDB" id="A0AA96RCN3"/>
<comment type="similarity">
    <text evidence="6">Belongs to the purine/pyrimidine phosphoribosyltransferase family. PyrE subfamily.</text>
</comment>
<dbReference type="InterPro" id="IPR023031">
    <property type="entry name" value="OPRT"/>
</dbReference>
<evidence type="ECO:0000259" key="7">
    <source>
        <dbReference type="Pfam" id="PF00156"/>
    </source>
</evidence>
<dbReference type="EMBL" id="CP130318">
    <property type="protein sequence ID" value="WNQ10735.1"/>
    <property type="molecule type" value="Genomic_DNA"/>
</dbReference>
<evidence type="ECO:0000256" key="2">
    <source>
        <dbReference type="ARBA" id="ARBA00011971"/>
    </source>
</evidence>
<evidence type="ECO:0000313" key="9">
    <source>
        <dbReference type="Proteomes" id="UP001305702"/>
    </source>
</evidence>
<keyword evidence="5 6" id="KW-0665">Pyrimidine biosynthesis</keyword>
<evidence type="ECO:0000313" key="8">
    <source>
        <dbReference type="EMBL" id="WNQ10735.1"/>
    </source>
</evidence>
<dbReference type="NCBIfam" id="TIGR00336">
    <property type="entry name" value="pyrE"/>
    <property type="match status" value="1"/>
</dbReference>